<reference evidence="1 2" key="1">
    <citation type="journal article" date="2019" name="Commun. Biol.">
        <title>The bagworm genome reveals a unique fibroin gene that provides high tensile strength.</title>
        <authorList>
            <person name="Kono N."/>
            <person name="Nakamura H."/>
            <person name="Ohtoshi R."/>
            <person name="Tomita M."/>
            <person name="Numata K."/>
            <person name="Arakawa K."/>
        </authorList>
    </citation>
    <scope>NUCLEOTIDE SEQUENCE [LARGE SCALE GENOMIC DNA]</scope>
</reference>
<accession>A0A4C1TNV2</accession>
<evidence type="ECO:0000313" key="1">
    <source>
        <dbReference type="EMBL" id="GBP15491.1"/>
    </source>
</evidence>
<gene>
    <name evidence="1" type="ORF">EVAR_9273_1</name>
</gene>
<dbReference type="EMBL" id="BGZK01000072">
    <property type="protein sequence ID" value="GBP15491.1"/>
    <property type="molecule type" value="Genomic_DNA"/>
</dbReference>
<keyword evidence="2" id="KW-1185">Reference proteome</keyword>
<dbReference type="Proteomes" id="UP000299102">
    <property type="component" value="Unassembled WGS sequence"/>
</dbReference>
<sequence>MISPQPVLNQREGVNLQSSSNCGIVGLRRLWERSPLQRGILKLKSTCMTNKKDYRCVRLFKGLNNQRLFPFPARNLAPITGDQMRSSAVSENFKVSVQLTYTITDIFSCAMLHILRGYEEIFAEGFCIP</sequence>
<protein>
    <submittedName>
        <fullName evidence="1">Uncharacterized protein</fullName>
    </submittedName>
</protein>
<organism evidence="1 2">
    <name type="scientific">Eumeta variegata</name>
    <name type="common">Bagworm moth</name>
    <name type="synonym">Eumeta japonica</name>
    <dbReference type="NCBI Taxonomy" id="151549"/>
    <lineage>
        <taxon>Eukaryota</taxon>
        <taxon>Metazoa</taxon>
        <taxon>Ecdysozoa</taxon>
        <taxon>Arthropoda</taxon>
        <taxon>Hexapoda</taxon>
        <taxon>Insecta</taxon>
        <taxon>Pterygota</taxon>
        <taxon>Neoptera</taxon>
        <taxon>Endopterygota</taxon>
        <taxon>Lepidoptera</taxon>
        <taxon>Glossata</taxon>
        <taxon>Ditrysia</taxon>
        <taxon>Tineoidea</taxon>
        <taxon>Psychidae</taxon>
        <taxon>Oiketicinae</taxon>
        <taxon>Eumeta</taxon>
    </lineage>
</organism>
<proteinExistence type="predicted"/>
<name>A0A4C1TNV2_EUMVA</name>
<evidence type="ECO:0000313" key="2">
    <source>
        <dbReference type="Proteomes" id="UP000299102"/>
    </source>
</evidence>
<comment type="caution">
    <text evidence="1">The sequence shown here is derived from an EMBL/GenBank/DDBJ whole genome shotgun (WGS) entry which is preliminary data.</text>
</comment>
<dbReference type="AlphaFoldDB" id="A0A4C1TNV2"/>